<feature type="region of interest" description="Disordered" evidence="1">
    <location>
        <begin position="829"/>
        <end position="860"/>
    </location>
</feature>
<feature type="compositionally biased region" description="Polar residues" evidence="1">
    <location>
        <begin position="442"/>
        <end position="466"/>
    </location>
</feature>
<dbReference type="GO" id="GO:0030036">
    <property type="term" value="P:actin cytoskeleton organization"/>
    <property type="evidence" value="ECO:0007669"/>
    <property type="project" value="InterPro"/>
</dbReference>
<dbReference type="SMART" id="SM01140">
    <property type="entry name" value="Drf_GBD"/>
    <property type="match status" value="1"/>
</dbReference>
<name>A0A9P4SH95_9PEZI</name>
<dbReference type="InterPro" id="IPR010473">
    <property type="entry name" value="GTPase-bd"/>
</dbReference>
<feature type="domain" description="Formin GTPase-binding" evidence="2">
    <location>
        <begin position="340"/>
        <end position="634"/>
    </location>
</feature>
<proteinExistence type="predicted"/>
<gene>
    <name evidence="3" type="ORF">M501DRAFT_967668</name>
</gene>
<reference evidence="3" key="1">
    <citation type="journal article" date="2020" name="Stud. Mycol.">
        <title>101 Dothideomycetes genomes: a test case for predicting lifestyles and emergence of pathogens.</title>
        <authorList>
            <person name="Haridas S."/>
            <person name="Albert R."/>
            <person name="Binder M."/>
            <person name="Bloem J."/>
            <person name="Labutti K."/>
            <person name="Salamov A."/>
            <person name="Andreopoulos B."/>
            <person name="Baker S."/>
            <person name="Barry K."/>
            <person name="Bills G."/>
            <person name="Bluhm B."/>
            <person name="Cannon C."/>
            <person name="Castanera R."/>
            <person name="Culley D."/>
            <person name="Daum C."/>
            <person name="Ezra D."/>
            <person name="Gonzalez J."/>
            <person name="Henrissat B."/>
            <person name="Kuo A."/>
            <person name="Liang C."/>
            <person name="Lipzen A."/>
            <person name="Lutzoni F."/>
            <person name="Magnuson J."/>
            <person name="Mondo S."/>
            <person name="Nolan M."/>
            <person name="Ohm R."/>
            <person name="Pangilinan J."/>
            <person name="Park H.-J."/>
            <person name="Ramirez L."/>
            <person name="Alfaro M."/>
            <person name="Sun H."/>
            <person name="Tritt A."/>
            <person name="Yoshinaga Y."/>
            <person name="Zwiers L.-H."/>
            <person name="Turgeon B."/>
            <person name="Goodwin S."/>
            <person name="Spatafora J."/>
            <person name="Crous P."/>
            <person name="Grigoriev I."/>
        </authorList>
    </citation>
    <scope>NUCLEOTIDE SEQUENCE</scope>
    <source>
        <strain evidence="3">CBS 101060</strain>
    </source>
</reference>
<dbReference type="OrthoDB" id="2155261at2759"/>
<evidence type="ECO:0000256" key="1">
    <source>
        <dbReference type="SAM" id="MobiDB-lite"/>
    </source>
</evidence>
<feature type="region of interest" description="Disordered" evidence="1">
    <location>
        <begin position="1"/>
        <end position="46"/>
    </location>
</feature>
<organism evidence="3 4">
    <name type="scientific">Patellaria atrata CBS 101060</name>
    <dbReference type="NCBI Taxonomy" id="1346257"/>
    <lineage>
        <taxon>Eukaryota</taxon>
        <taxon>Fungi</taxon>
        <taxon>Dikarya</taxon>
        <taxon>Ascomycota</taxon>
        <taxon>Pezizomycotina</taxon>
        <taxon>Dothideomycetes</taxon>
        <taxon>Dothideomycetes incertae sedis</taxon>
        <taxon>Patellariales</taxon>
        <taxon>Patellariaceae</taxon>
        <taxon>Patellaria</taxon>
    </lineage>
</organism>
<feature type="compositionally biased region" description="Basic and acidic residues" evidence="1">
    <location>
        <begin position="166"/>
        <end position="179"/>
    </location>
</feature>
<protein>
    <recommendedName>
        <fullName evidence="2">Formin GTPase-binding domain-containing protein</fullName>
    </recommendedName>
</protein>
<feature type="compositionally biased region" description="Basic and acidic residues" evidence="1">
    <location>
        <begin position="846"/>
        <end position="860"/>
    </location>
</feature>
<feature type="compositionally biased region" description="Polar residues" evidence="1">
    <location>
        <begin position="32"/>
        <end position="46"/>
    </location>
</feature>
<feature type="region of interest" description="Disordered" evidence="1">
    <location>
        <begin position="400"/>
        <end position="497"/>
    </location>
</feature>
<dbReference type="Pfam" id="PF06371">
    <property type="entry name" value="Drf_GBD"/>
    <property type="match status" value="1"/>
</dbReference>
<dbReference type="AlphaFoldDB" id="A0A9P4SH95"/>
<comment type="caution">
    <text evidence="3">The sequence shown here is derived from an EMBL/GenBank/DDBJ whole genome shotgun (WGS) entry which is preliminary data.</text>
</comment>
<dbReference type="Proteomes" id="UP000799429">
    <property type="component" value="Unassembled WGS sequence"/>
</dbReference>
<dbReference type="Gene3D" id="1.25.10.10">
    <property type="entry name" value="Leucine-rich Repeat Variant"/>
    <property type="match status" value="1"/>
</dbReference>
<feature type="compositionally biased region" description="Basic and acidic residues" evidence="1">
    <location>
        <begin position="829"/>
        <end position="839"/>
    </location>
</feature>
<feature type="compositionally biased region" description="Basic and acidic residues" evidence="1">
    <location>
        <begin position="270"/>
        <end position="280"/>
    </location>
</feature>
<dbReference type="InterPro" id="IPR016024">
    <property type="entry name" value="ARM-type_fold"/>
</dbReference>
<feature type="region of interest" description="Disordered" evidence="1">
    <location>
        <begin position="244"/>
        <end position="313"/>
    </location>
</feature>
<dbReference type="InterPro" id="IPR011989">
    <property type="entry name" value="ARM-like"/>
</dbReference>
<dbReference type="GO" id="GO:0031267">
    <property type="term" value="F:small GTPase binding"/>
    <property type="evidence" value="ECO:0007669"/>
    <property type="project" value="InterPro"/>
</dbReference>
<feature type="compositionally biased region" description="Polar residues" evidence="1">
    <location>
        <begin position="198"/>
        <end position="212"/>
    </location>
</feature>
<feature type="compositionally biased region" description="Polar residues" evidence="1">
    <location>
        <begin position="85"/>
        <end position="94"/>
    </location>
</feature>
<keyword evidence="4" id="KW-1185">Reference proteome</keyword>
<evidence type="ECO:0000259" key="2">
    <source>
        <dbReference type="SMART" id="SM01140"/>
    </source>
</evidence>
<accession>A0A9P4SH95</accession>
<dbReference type="EMBL" id="MU006090">
    <property type="protein sequence ID" value="KAF2841775.1"/>
    <property type="molecule type" value="Genomic_DNA"/>
</dbReference>
<evidence type="ECO:0000313" key="3">
    <source>
        <dbReference type="EMBL" id="KAF2841775.1"/>
    </source>
</evidence>
<sequence>MNNVAVPRGDASPERPGHKRNKSASVLKSILPSKNNKWLPSDGTSLISPQYNSGVQYGVFKHPTSTPMLPPDPPASNGRVLGEIYNQSVATSPRKSTEQRPLKQDGVNKVASGSRSLEVAEKTGAEERTGRALSKSNSRDKSCSPVKMKKTKSSTSIAGMFIKSKPSKETKEGPKDKENTTPPRSGVDTPHTPIWAQFATQQFPNTSTTTIPLNDRISIDDEIARYTPQDYSPSKQRNFYNFEPEHRQQKERPRSDHITTGISTPSFIEVDLHKSSKERPISTYRGPSGDILKHRRSEDRTRSRSRGRLNAMSNEKFKFGLTLSKWRNEKTEDSPTKDKEPDLNPEEVDAAFESVLDSRNIPENMRPKMRSLTTKLKAEFIKQNKVEELKLPRETSKFTLRIDTTSKRPTLGRSARSANKMVDDDPEDIDSTDTRQSRPRSRTFTFSKSDSPSKQSRFDTNNTSAKSFKPSDVPKSPSAKSFRSSSTGPKPSFLHKAPKPAVPEEFVSYLRKIQKPELVEVGKIHKLRLLLRNETVIWVDTFIQQGGMTEIVNLLHRIMQVEWREEHEDALLHEALLCLKGLCTTDRALRKLCELESTLFPALVAMLFDDEHKGPSEFTTRGIIMSLLFMHLCAAPIGQRPDRARMILSYLSDPKKPEAAQPLNFILEMHTPRPYRVWCREVVNVCKEVFWIFLHHLNVVPLPGSTDSVPLDTAPNTTRADIANKSYMDLHFPQPRPPVPAAPYVGGVEWDATNYMATHIDLLNGLLASLPTACDRNALRAELRASGFEKVMGDSLRACKEKFYGHIHDGLRTWVAAAVQDGWEVKDVRMGEKKVESPKKSPRKGGRVEKPPQIEAPKMELKDWSLGIGGKM</sequence>
<dbReference type="GO" id="GO:0003779">
    <property type="term" value="F:actin binding"/>
    <property type="evidence" value="ECO:0007669"/>
    <property type="project" value="InterPro"/>
</dbReference>
<feature type="compositionally biased region" description="Basic and acidic residues" evidence="1">
    <location>
        <begin position="118"/>
        <end position="130"/>
    </location>
</feature>
<feature type="region of interest" description="Disordered" evidence="1">
    <location>
        <begin position="58"/>
        <end position="214"/>
    </location>
</feature>
<evidence type="ECO:0000313" key="4">
    <source>
        <dbReference type="Proteomes" id="UP000799429"/>
    </source>
</evidence>
<feature type="compositionally biased region" description="Basic and acidic residues" evidence="1">
    <location>
        <begin position="244"/>
        <end position="257"/>
    </location>
</feature>
<dbReference type="SUPFAM" id="SSF48371">
    <property type="entry name" value="ARM repeat"/>
    <property type="match status" value="1"/>
</dbReference>
<feature type="compositionally biased region" description="Low complexity" evidence="1">
    <location>
        <begin position="474"/>
        <end position="486"/>
    </location>
</feature>